<dbReference type="GO" id="GO:0005886">
    <property type="term" value="C:plasma membrane"/>
    <property type="evidence" value="ECO:0007669"/>
    <property type="project" value="UniProtKB-SubCell"/>
</dbReference>
<evidence type="ECO:0000256" key="2">
    <source>
        <dbReference type="ARBA" id="ARBA00009261"/>
    </source>
</evidence>
<evidence type="ECO:0000313" key="10">
    <source>
        <dbReference type="Proteomes" id="UP000198817"/>
    </source>
</evidence>
<organism evidence="9 10">
    <name type="scientific">Eubacterium pyruvativorans</name>
    <dbReference type="NCBI Taxonomy" id="155865"/>
    <lineage>
        <taxon>Bacteria</taxon>
        <taxon>Bacillati</taxon>
        <taxon>Bacillota</taxon>
        <taxon>Clostridia</taxon>
        <taxon>Eubacteriales</taxon>
        <taxon>Eubacteriaceae</taxon>
        <taxon>Eubacterium</taxon>
    </lineage>
</organism>
<feature type="transmembrane region" description="Helical" evidence="8">
    <location>
        <begin position="410"/>
        <end position="430"/>
    </location>
</feature>
<keyword evidence="6 8" id="KW-1133">Transmembrane helix</keyword>
<dbReference type="PANTHER" id="PTHR30330:SF3">
    <property type="entry name" value="TRANSCRIPTIONAL REGULATOR, LRP FAMILY"/>
    <property type="match status" value="1"/>
</dbReference>
<dbReference type="RefSeq" id="WP_090470708.1">
    <property type="nucleotide sequence ID" value="NZ_FOWF01000007.1"/>
</dbReference>
<comment type="subcellular location">
    <subcellularLocation>
        <location evidence="1 8">Cell membrane</location>
        <topology evidence="1 8">Multi-pass membrane protein</topology>
    </subcellularLocation>
</comment>
<protein>
    <submittedName>
        <fullName evidence="9">Alanine or glycine:cation symporter, AGCS family</fullName>
    </submittedName>
</protein>
<reference evidence="9 10" key="1">
    <citation type="submission" date="2016-10" db="EMBL/GenBank/DDBJ databases">
        <authorList>
            <person name="de Groot N.N."/>
        </authorList>
    </citation>
    <scope>NUCLEOTIDE SEQUENCE [LARGE SCALE GENOMIC DNA]</scope>
    <source>
        <strain evidence="9 10">KHGC13</strain>
    </source>
</reference>
<dbReference type="NCBIfam" id="TIGR00835">
    <property type="entry name" value="agcS"/>
    <property type="match status" value="1"/>
</dbReference>
<feature type="transmembrane region" description="Helical" evidence="8">
    <location>
        <begin position="228"/>
        <end position="249"/>
    </location>
</feature>
<keyword evidence="10" id="KW-1185">Reference proteome</keyword>
<dbReference type="Gene3D" id="1.20.1740.10">
    <property type="entry name" value="Amino acid/polyamine transporter I"/>
    <property type="match status" value="1"/>
</dbReference>
<comment type="similarity">
    <text evidence="2 8">Belongs to the alanine or glycine:cation symporter (AGCS) (TC 2.A.25) family.</text>
</comment>
<name>A0A1I7GEA9_9FIRM</name>
<feature type="transmembrane region" description="Helical" evidence="8">
    <location>
        <begin position="197"/>
        <end position="216"/>
    </location>
</feature>
<evidence type="ECO:0000256" key="8">
    <source>
        <dbReference type="RuleBase" id="RU363064"/>
    </source>
</evidence>
<keyword evidence="3 8" id="KW-0813">Transport</keyword>
<evidence type="ECO:0000313" key="9">
    <source>
        <dbReference type="EMBL" id="SFU46743.1"/>
    </source>
</evidence>
<feature type="transmembrane region" description="Helical" evidence="8">
    <location>
        <begin position="74"/>
        <end position="94"/>
    </location>
</feature>
<dbReference type="GO" id="GO:0005283">
    <property type="term" value="F:amino acid:sodium symporter activity"/>
    <property type="evidence" value="ECO:0007669"/>
    <property type="project" value="InterPro"/>
</dbReference>
<keyword evidence="7 8" id="KW-0472">Membrane</keyword>
<dbReference type="OrthoDB" id="9804874at2"/>
<dbReference type="InterPro" id="IPR001463">
    <property type="entry name" value="Na/Ala_symport"/>
</dbReference>
<keyword evidence="8" id="KW-0769">Symport</keyword>
<sequence length="478" mass="50524">METIMALSSRINGLVWGIPMLVLMVGCGIFMSSRLGFVQFRRFGYTMRNTLGKMFDKTEVEDGALSPVQAMTTALAGTVGTGSIAGVAGAIALGGPGAVFWMWVAALFGMCTKFSEITLAVRYREKNEDGEWIGGPMYYIKNGLGKHWKWLGGLFAFFAACAAFGTGNMAQINTIATSIGSIFKAFDPAFTDAQLKTVYIVVGVAGAALTALVLFGGMKRIGAVTEKLVPVMALAYVACTAIVVIGHIGQIGFVFRQIFQGAFNPSAIGGGMAGAAILAVAKAGIGRGVFSNEAGLGTAPIAHASANVKHPVQQGIFGIFEVFTATFVICTMTALAILMSGMAPQFYGKSAGTDLTILAFGTTMGTKIASIVIALSIAMFAFSTILGWALYGVRSMEFLLGSKAVKPYQVIYVLMVFVGANLELALVWQIADTLNALMAIPNLIAVIALSPEVVRLTKEFFSREDQNAEKEKKEELAA</sequence>
<accession>A0A1I7GEA9</accession>
<evidence type="ECO:0000256" key="5">
    <source>
        <dbReference type="ARBA" id="ARBA00022692"/>
    </source>
</evidence>
<evidence type="ECO:0000256" key="1">
    <source>
        <dbReference type="ARBA" id="ARBA00004651"/>
    </source>
</evidence>
<dbReference type="Proteomes" id="UP000198817">
    <property type="component" value="Unassembled WGS sequence"/>
</dbReference>
<keyword evidence="4 8" id="KW-1003">Cell membrane</keyword>
<dbReference type="AlphaFoldDB" id="A0A1I7GEA9"/>
<feature type="transmembrane region" description="Helical" evidence="8">
    <location>
        <begin position="150"/>
        <end position="170"/>
    </location>
</feature>
<evidence type="ECO:0000256" key="6">
    <source>
        <dbReference type="ARBA" id="ARBA00022989"/>
    </source>
</evidence>
<feature type="transmembrane region" description="Helical" evidence="8">
    <location>
        <begin position="261"/>
        <end position="281"/>
    </location>
</feature>
<dbReference type="PANTHER" id="PTHR30330">
    <property type="entry name" value="AGSS FAMILY TRANSPORTER, SODIUM-ALANINE"/>
    <property type="match status" value="1"/>
</dbReference>
<feature type="transmembrane region" description="Helical" evidence="8">
    <location>
        <begin position="14"/>
        <end position="37"/>
    </location>
</feature>
<dbReference type="PRINTS" id="PR00175">
    <property type="entry name" value="NAALASMPORT"/>
</dbReference>
<feature type="transmembrane region" description="Helical" evidence="8">
    <location>
        <begin position="316"/>
        <end position="339"/>
    </location>
</feature>
<evidence type="ECO:0000256" key="7">
    <source>
        <dbReference type="ARBA" id="ARBA00023136"/>
    </source>
</evidence>
<keyword evidence="5 8" id="KW-0812">Transmembrane</keyword>
<dbReference type="EMBL" id="FPBT01000006">
    <property type="protein sequence ID" value="SFU46743.1"/>
    <property type="molecule type" value="Genomic_DNA"/>
</dbReference>
<feature type="transmembrane region" description="Helical" evidence="8">
    <location>
        <begin position="368"/>
        <end position="390"/>
    </location>
</feature>
<proteinExistence type="inferred from homology"/>
<evidence type="ECO:0000256" key="3">
    <source>
        <dbReference type="ARBA" id="ARBA00022448"/>
    </source>
</evidence>
<evidence type="ECO:0000256" key="4">
    <source>
        <dbReference type="ARBA" id="ARBA00022475"/>
    </source>
</evidence>
<dbReference type="Pfam" id="PF01235">
    <property type="entry name" value="Na_Ala_symp"/>
    <property type="match status" value="1"/>
</dbReference>
<gene>
    <name evidence="9" type="ORF">SAMN05216508_10652</name>
</gene>
<dbReference type="PROSITE" id="PS00873">
    <property type="entry name" value="NA_ALANINE_SYMP"/>
    <property type="match status" value="1"/>
</dbReference>